<accession>A0A363NQM8</accession>
<dbReference type="EMBL" id="QCXX01000005">
    <property type="protein sequence ID" value="PUV23068.1"/>
    <property type="molecule type" value="Genomic_DNA"/>
</dbReference>
<dbReference type="AlphaFoldDB" id="A0A363NQM8"/>
<protein>
    <submittedName>
        <fullName evidence="1">Uncharacterized protein</fullName>
    </submittedName>
</protein>
<organism evidence="1 2">
    <name type="scientific">Sphingobacterium athyrii</name>
    <dbReference type="NCBI Taxonomy" id="2152717"/>
    <lineage>
        <taxon>Bacteria</taxon>
        <taxon>Pseudomonadati</taxon>
        <taxon>Bacteroidota</taxon>
        <taxon>Sphingobacteriia</taxon>
        <taxon>Sphingobacteriales</taxon>
        <taxon>Sphingobacteriaceae</taxon>
        <taxon>Sphingobacterium</taxon>
    </lineage>
</organism>
<reference evidence="1 2" key="1">
    <citation type="submission" date="2018-04" db="EMBL/GenBank/DDBJ databases">
        <title>Sphingobacterium sp. M46 Genome.</title>
        <authorList>
            <person name="Cheng J."/>
            <person name="Li Y."/>
        </authorList>
    </citation>
    <scope>NUCLEOTIDE SEQUENCE [LARGE SCALE GENOMIC DNA]</scope>
    <source>
        <strain evidence="1 2">M46</strain>
    </source>
</reference>
<gene>
    <name evidence="1" type="ORF">DCO56_19330</name>
</gene>
<sequence>MTNLSITMDLKSITINHPLRSINYLTKDIGFPSNLEEQALLNYRKAHDQAWFMKIRFEQERGNALLESIALSDLDAEITELVAMLDWYSDKGALNKELPLVEVDIKLQIELRDCYLKIEAAHRNTVKFYDRIALREQEYNDIVDTYYRYDKPLDPLKFNVLDDVFEFSSDMNVDIESLSIDLEDFLSVLSSVYDLLEKYFVAYHELHKGYGETVHKMAALTKSAQVLRPFWEAHT</sequence>
<name>A0A363NQM8_9SPHI</name>
<dbReference type="OrthoDB" id="702743at2"/>
<proteinExistence type="predicted"/>
<evidence type="ECO:0000313" key="2">
    <source>
        <dbReference type="Proteomes" id="UP000250831"/>
    </source>
</evidence>
<dbReference type="Proteomes" id="UP000250831">
    <property type="component" value="Unassembled WGS sequence"/>
</dbReference>
<comment type="caution">
    <text evidence="1">The sequence shown here is derived from an EMBL/GenBank/DDBJ whole genome shotgun (WGS) entry which is preliminary data.</text>
</comment>
<evidence type="ECO:0000313" key="1">
    <source>
        <dbReference type="EMBL" id="PUV23068.1"/>
    </source>
</evidence>
<dbReference type="RefSeq" id="WP_108635395.1">
    <property type="nucleotide sequence ID" value="NZ_QCXX01000005.1"/>
</dbReference>
<keyword evidence="2" id="KW-1185">Reference proteome</keyword>